<dbReference type="STRING" id="483913.AN935_04235"/>
<gene>
    <name evidence="2" type="ORF">SC09_Contig25orf00100</name>
</gene>
<dbReference type="EMBL" id="JXBC01000004">
    <property type="protein sequence ID" value="KIU10395.1"/>
    <property type="molecule type" value="Genomic_DNA"/>
</dbReference>
<dbReference type="Proteomes" id="UP000032247">
    <property type="component" value="Unassembled WGS sequence"/>
</dbReference>
<name>A0A0D1KNB0_BACIU</name>
<reference evidence="2 3" key="1">
    <citation type="submission" date="2014-12" db="EMBL/GenBank/DDBJ databases">
        <title>Comparative genome analysis of Bacillus coagulans HM-08, Clostridium butyricum HM-68, Bacillus subtilis HM-66 and Bacillus licheniformis BL-09.</title>
        <authorList>
            <person name="Zhang H."/>
        </authorList>
    </citation>
    <scope>NUCLEOTIDE SEQUENCE [LARGE SCALE GENOMIC DNA]</scope>
    <source>
        <strain evidence="2 3">HM-66</strain>
    </source>
</reference>
<dbReference type="PATRIC" id="fig|1423.173.peg.2503"/>
<evidence type="ECO:0000313" key="2">
    <source>
        <dbReference type="EMBL" id="KIU10395.1"/>
    </source>
</evidence>
<proteinExistence type="predicted"/>
<keyword evidence="1" id="KW-0175">Coiled coil</keyword>
<comment type="caution">
    <text evidence="2">The sequence shown here is derived from an EMBL/GenBank/DDBJ whole genome shotgun (WGS) entry which is preliminary data.</text>
</comment>
<evidence type="ECO:0000313" key="3">
    <source>
        <dbReference type="Proteomes" id="UP000032247"/>
    </source>
</evidence>
<feature type="coiled-coil region" evidence="1">
    <location>
        <begin position="16"/>
        <end position="43"/>
    </location>
</feature>
<dbReference type="AlphaFoldDB" id="A0A0D1KNB0"/>
<protein>
    <recommendedName>
        <fullName evidence="4">WXG100 family type VII secretion target</fullName>
    </recommendedName>
</protein>
<evidence type="ECO:0008006" key="4">
    <source>
        <dbReference type="Google" id="ProtNLM"/>
    </source>
</evidence>
<sequence>MSGNIAVDPDKLEQLANDVVTELTDMENKYKDLHAELGQMILQCDPRYSSCFSGVGDAWSSGKALVTKLSDNEIFIRKTGDKFVEQDDILRKLYNAYDKYGTLTSLTALMLTQGKYYGLGLTKFVKQPSGLHTAQHSKLLLDISRAVDSSRYQKAARVLLNPKYLLKKTNRPFSDLVHKKFTKYFPQDTVDFSNSVRSYTKGFLNEAGVRSTLKDVGKTGLRFAKGNAITATLITDATETFGAGVKIAENYAKYQDKPEVLKRENAKAVGNAVNNTIFVAGGATAGAVIGGAIGSFAGPVGTVLLGAAGSYIGGVVGEQIAKYTAGFAEKAALKLKEPIHAVVDTAKKGLESAGKVVKSVNDGIDAANKSIHKGIDSAKKGMEKAKKTADSLIHGATHFLKGKFSFG</sequence>
<evidence type="ECO:0000256" key="1">
    <source>
        <dbReference type="SAM" id="Coils"/>
    </source>
</evidence>
<accession>A0A0D1KNB0</accession>
<organism evidence="2 3">
    <name type="scientific">Bacillus subtilis</name>
    <dbReference type="NCBI Taxonomy" id="1423"/>
    <lineage>
        <taxon>Bacteria</taxon>
        <taxon>Bacillati</taxon>
        <taxon>Bacillota</taxon>
        <taxon>Bacilli</taxon>
        <taxon>Bacillales</taxon>
        <taxon>Bacillaceae</taxon>
        <taxon>Bacillus</taxon>
    </lineage>
</organism>